<accession>A0A7J0BX95</accession>
<organism evidence="1 2">
    <name type="scientific">Desulfovibrio psychrotolerans</name>
    <dbReference type="NCBI Taxonomy" id="415242"/>
    <lineage>
        <taxon>Bacteria</taxon>
        <taxon>Pseudomonadati</taxon>
        <taxon>Thermodesulfobacteriota</taxon>
        <taxon>Desulfovibrionia</taxon>
        <taxon>Desulfovibrionales</taxon>
        <taxon>Desulfovibrionaceae</taxon>
        <taxon>Desulfovibrio</taxon>
    </lineage>
</organism>
<protein>
    <recommendedName>
        <fullName evidence="3">Phage protein</fullName>
    </recommendedName>
</protein>
<dbReference type="EMBL" id="BLVP01000036">
    <property type="protein sequence ID" value="GFM38318.1"/>
    <property type="molecule type" value="Genomic_DNA"/>
</dbReference>
<comment type="caution">
    <text evidence="1">The sequence shown here is derived from an EMBL/GenBank/DDBJ whole genome shotgun (WGS) entry which is preliminary data.</text>
</comment>
<evidence type="ECO:0008006" key="3">
    <source>
        <dbReference type="Google" id="ProtNLM"/>
    </source>
</evidence>
<keyword evidence="2" id="KW-1185">Reference proteome</keyword>
<reference evidence="1 2" key="1">
    <citation type="submission" date="2020-05" db="EMBL/GenBank/DDBJ databases">
        <title>Draft genome sequence of Desulfovibrio psychrotolerans JS1T.</title>
        <authorList>
            <person name="Ueno A."/>
            <person name="Tamazawa S."/>
            <person name="Tamamura S."/>
            <person name="Murakami T."/>
            <person name="Kiyama T."/>
            <person name="Inomata H."/>
            <person name="Amano Y."/>
            <person name="Miyakawa K."/>
            <person name="Tamaki H."/>
            <person name="Naganuma T."/>
            <person name="Kaneko K."/>
        </authorList>
    </citation>
    <scope>NUCLEOTIDE SEQUENCE [LARGE SCALE GENOMIC DNA]</scope>
    <source>
        <strain evidence="1 2">JS1</strain>
    </source>
</reference>
<dbReference type="Proteomes" id="UP000503820">
    <property type="component" value="Unassembled WGS sequence"/>
</dbReference>
<evidence type="ECO:0000313" key="1">
    <source>
        <dbReference type="EMBL" id="GFM38318.1"/>
    </source>
</evidence>
<proteinExistence type="predicted"/>
<sequence>MGNPQEISMQAAHEAIQEGLRQAFPVLSVMAYESLKERVACPAAFLNLAALEPGDDVGTEQLAVRIRWELHLVMHFKAANVNLEICALVGAVSKWLHGNRFGLPAHPAEFVGAYPDEWKPEQRAYEEWRIEFEQRVYLGASAWTDEGVIPQTVLVSWSPRVGVDYKPEYTEVTDAELPTV</sequence>
<evidence type="ECO:0000313" key="2">
    <source>
        <dbReference type="Proteomes" id="UP000503820"/>
    </source>
</evidence>
<gene>
    <name evidence="1" type="ORF">DSM19430T_30020</name>
</gene>
<dbReference type="AlphaFoldDB" id="A0A7J0BX95"/>
<name>A0A7J0BX95_9BACT</name>